<dbReference type="NCBIfam" id="NF033545">
    <property type="entry name" value="transpos_IS630"/>
    <property type="match status" value="1"/>
</dbReference>
<feature type="domain" description="Tc1-like transposase DDE" evidence="1">
    <location>
        <begin position="217"/>
        <end position="361"/>
    </location>
</feature>
<dbReference type="InterPro" id="IPR047655">
    <property type="entry name" value="Transpos_IS630-like"/>
</dbReference>
<evidence type="ECO:0000313" key="3">
    <source>
        <dbReference type="Proteomes" id="UP000214610"/>
    </source>
</evidence>
<dbReference type="GO" id="GO:0003676">
    <property type="term" value="F:nucleic acid binding"/>
    <property type="evidence" value="ECO:0007669"/>
    <property type="project" value="InterPro"/>
</dbReference>
<dbReference type="Pfam" id="PF13358">
    <property type="entry name" value="DDE_3"/>
    <property type="match status" value="1"/>
</dbReference>
<dbReference type="GeneID" id="78363214"/>
<dbReference type="InterPro" id="IPR036397">
    <property type="entry name" value="RNaseH_sf"/>
</dbReference>
<sequence>MEFIYGWQKTKVRSLSDLDRKTLSEILSSRKQELRTYQRAQMIFLAAEGKINTQISEELKVTRPVVNKIIKRFSSAGLDAALSDAARSGRPKELSREERAWILGLACTNPKDLPDGPVMQLWSNSALSQYVREHCEQMNFPRLRTVADSTIWYLLNANELKPHNIRYYLEKKDQEFEYKAQKVLLLYKRIEWITQLSKRYGHAEQCELLSSEVFISYDEKSGIQAIENLHPDRSPNKNNGFVRRDYEYVRHGTISLLAGIDLITGTVHGLVKESHKSSDFIDFLKAMDARYPEAQTINIILDNHSAHRSKETLAYLATVPNRFKFTFTPKHASWLNLVEAFFGKMARTCLKGLRVKSKEELTEHITRWLEHINNDPIVYRWKWNLEDIEHAFT</sequence>
<gene>
    <name evidence="2" type="ORF">ADH67_01590</name>
</gene>
<dbReference type="Proteomes" id="UP000214610">
    <property type="component" value="Unassembled WGS sequence"/>
</dbReference>
<dbReference type="InterPro" id="IPR009057">
    <property type="entry name" value="Homeodomain-like_sf"/>
</dbReference>
<dbReference type="InterPro" id="IPR038717">
    <property type="entry name" value="Tc1-like_DDE_dom"/>
</dbReference>
<proteinExistence type="predicted"/>
<reference evidence="3" key="1">
    <citation type="submission" date="2017-05" db="EMBL/GenBank/DDBJ databases">
        <title>Improved OligoMM genomes.</title>
        <authorList>
            <person name="Garzetti D."/>
        </authorList>
    </citation>
    <scope>NUCLEOTIDE SEQUENCE [LARGE SCALE GENOMIC DNA]</scope>
    <source>
        <strain evidence="3">YL45</strain>
    </source>
</reference>
<protein>
    <recommendedName>
        <fullName evidence="1">Tc1-like transposase DDE domain-containing protein</fullName>
    </recommendedName>
</protein>
<dbReference type="Gene3D" id="3.30.420.10">
    <property type="entry name" value="Ribonuclease H-like superfamily/Ribonuclease H"/>
    <property type="match status" value="1"/>
</dbReference>
<dbReference type="SUPFAM" id="SSF53098">
    <property type="entry name" value="Ribonuclease H-like"/>
    <property type="match status" value="1"/>
</dbReference>
<dbReference type="AlphaFoldDB" id="A0A227KR63"/>
<organism evidence="2 3">
    <name type="scientific">Turicimonas muris</name>
    <dbReference type="NCBI Taxonomy" id="1796652"/>
    <lineage>
        <taxon>Bacteria</taxon>
        <taxon>Pseudomonadati</taxon>
        <taxon>Pseudomonadota</taxon>
        <taxon>Betaproteobacteria</taxon>
        <taxon>Burkholderiales</taxon>
        <taxon>Sutterellaceae</taxon>
        <taxon>Turicimonas</taxon>
    </lineage>
</organism>
<dbReference type="Pfam" id="PF13565">
    <property type="entry name" value="HTH_32"/>
    <property type="match status" value="1"/>
</dbReference>
<dbReference type="EMBL" id="NHMP01000001">
    <property type="protein sequence ID" value="OXE51016.1"/>
    <property type="molecule type" value="Genomic_DNA"/>
</dbReference>
<accession>A0A227KR63</accession>
<keyword evidence="3" id="KW-1185">Reference proteome</keyword>
<evidence type="ECO:0000259" key="1">
    <source>
        <dbReference type="Pfam" id="PF13358"/>
    </source>
</evidence>
<comment type="caution">
    <text evidence="2">The sequence shown here is derived from an EMBL/GenBank/DDBJ whole genome shotgun (WGS) entry which is preliminary data.</text>
</comment>
<dbReference type="InterPro" id="IPR012337">
    <property type="entry name" value="RNaseH-like_sf"/>
</dbReference>
<dbReference type="SUPFAM" id="SSF46689">
    <property type="entry name" value="Homeodomain-like"/>
    <property type="match status" value="1"/>
</dbReference>
<name>A0A227KR63_9BURK</name>
<dbReference type="RefSeq" id="WP_066591015.1">
    <property type="nucleotide sequence ID" value="NZ_CAJTBZ010000006.1"/>
</dbReference>
<evidence type="ECO:0000313" key="2">
    <source>
        <dbReference type="EMBL" id="OXE51016.1"/>
    </source>
</evidence>
<dbReference type="Gene3D" id="1.10.10.10">
    <property type="entry name" value="Winged helix-like DNA-binding domain superfamily/Winged helix DNA-binding domain"/>
    <property type="match status" value="1"/>
</dbReference>
<dbReference type="InterPro" id="IPR036388">
    <property type="entry name" value="WH-like_DNA-bd_sf"/>
</dbReference>